<protein>
    <submittedName>
        <fullName evidence="1">Uncharacterized protein</fullName>
    </submittedName>
</protein>
<dbReference type="EMBL" id="SDIL01000031">
    <property type="protein sequence ID" value="RXK39467.1"/>
    <property type="molecule type" value="Genomic_DNA"/>
</dbReference>
<dbReference type="OrthoDB" id="2536866at2759"/>
<sequence>MVGHQLRSTESSLTEEPDSLREIFVRLQPCARVEDLLSSLPSFLISVGQPFERSARRGVPLPVEYLTVGLTPSWCQVFLNTTEVGMTNERGRRGELVVEVRRGKGSEETVQRIGKGLGELRAGTVGWGDRVG</sequence>
<dbReference type="Proteomes" id="UP000289152">
    <property type="component" value="Unassembled WGS sequence"/>
</dbReference>
<reference evidence="1 2" key="1">
    <citation type="submission" date="2016-06" db="EMBL/GenBank/DDBJ databases">
        <title>Evolution of pathogenesis and genome organization in the Tremellales.</title>
        <authorList>
            <person name="Cuomo C."/>
            <person name="Litvintseva A."/>
            <person name="Heitman J."/>
            <person name="Chen Y."/>
            <person name="Sun S."/>
            <person name="Springer D."/>
            <person name="Dromer F."/>
            <person name="Young S."/>
            <person name="Zeng Q."/>
            <person name="Chapman S."/>
            <person name="Gujja S."/>
            <person name="Saif S."/>
            <person name="Birren B."/>
        </authorList>
    </citation>
    <scope>NUCLEOTIDE SEQUENCE [LARGE SCALE GENOMIC DNA]</scope>
    <source>
        <strain evidence="1 2">ATCC 28783</strain>
    </source>
</reference>
<gene>
    <name evidence="1" type="ORF">M231_03300</name>
</gene>
<dbReference type="STRING" id="5217.A0A4V1M483"/>
<organism evidence="1 2">
    <name type="scientific">Tremella mesenterica</name>
    <name type="common">Jelly fungus</name>
    <dbReference type="NCBI Taxonomy" id="5217"/>
    <lineage>
        <taxon>Eukaryota</taxon>
        <taxon>Fungi</taxon>
        <taxon>Dikarya</taxon>
        <taxon>Basidiomycota</taxon>
        <taxon>Agaricomycotina</taxon>
        <taxon>Tremellomycetes</taxon>
        <taxon>Tremellales</taxon>
        <taxon>Tremellaceae</taxon>
        <taxon>Tremella</taxon>
    </lineage>
</organism>
<name>A0A4V1M483_TREME</name>
<keyword evidence="2" id="KW-1185">Reference proteome</keyword>
<accession>A0A4V1M483</accession>
<dbReference type="InParanoid" id="A0A4V1M483"/>
<evidence type="ECO:0000313" key="2">
    <source>
        <dbReference type="Proteomes" id="UP000289152"/>
    </source>
</evidence>
<dbReference type="VEuPathDB" id="FungiDB:TREMEDRAFT_27799"/>
<evidence type="ECO:0000313" key="1">
    <source>
        <dbReference type="EMBL" id="RXK39467.1"/>
    </source>
</evidence>
<proteinExistence type="predicted"/>
<dbReference type="AlphaFoldDB" id="A0A4V1M483"/>
<comment type="caution">
    <text evidence="1">The sequence shown here is derived from an EMBL/GenBank/DDBJ whole genome shotgun (WGS) entry which is preliminary data.</text>
</comment>